<protein>
    <submittedName>
        <fullName evidence="2">Helix-turn-helix domain-containing protein</fullName>
    </submittedName>
</protein>
<dbReference type="Pfam" id="PF12728">
    <property type="entry name" value="HTH_17"/>
    <property type="match status" value="1"/>
</dbReference>
<reference evidence="2" key="1">
    <citation type="submission" date="2023-01" db="EMBL/GenBank/DDBJ databases">
        <title>Whole genome sequence of Paucibacter sp. S2-9 isolated from pond sediment.</title>
        <authorList>
            <person name="Jung J.Y."/>
        </authorList>
    </citation>
    <scope>NUCLEOTIDE SEQUENCE</scope>
    <source>
        <strain evidence="2">S2-9</strain>
    </source>
</reference>
<dbReference type="AlphaFoldDB" id="A0AA95NG34"/>
<dbReference type="EMBL" id="CP116346">
    <property type="protein sequence ID" value="WIT12272.1"/>
    <property type="molecule type" value="Genomic_DNA"/>
</dbReference>
<name>A0AA95NG34_9BURK</name>
<dbReference type="RefSeq" id="WP_285233365.1">
    <property type="nucleotide sequence ID" value="NZ_CP116346.1"/>
</dbReference>
<accession>A0AA95NG34</accession>
<proteinExistence type="predicted"/>
<organism evidence="2 3">
    <name type="scientific">Paucibacter sediminis</name>
    <dbReference type="NCBI Taxonomy" id="3019553"/>
    <lineage>
        <taxon>Bacteria</taxon>
        <taxon>Pseudomonadati</taxon>
        <taxon>Pseudomonadota</taxon>
        <taxon>Betaproteobacteria</taxon>
        <taxon>Burkholderiales</taxon>
        <taxon>Sphaerotilaceae</taxon>
        <taxon>Roseateles</taxon>
    </lineage>
</organism>
<dbReference type="Proteomes" id="UP001177769">
    <property type="component" value="Chromosome"/>
</dbReference>
<feature type="domain" description="Helix-turn-helix" evidence="1">
    <location>
        <begin position="75"/>
        <end position="122"/>
    </location>
</feature>
<gene>
    <name evidence="2" type="ORF">PFX98_01320</name>
</gene>
<sequence>MRFADAWCPRDIAADQRCCSMLTDAEIWHACKALGTPERALNRDANKRHRYPLLDTKQEQMMGSKMADERPKLDLMTMADACLELRVSRKTVYRMIRNSVLPAPKKVGNFRQLYFKREDFEKACCRGLR</sequence>
<keyword evidence="3" id="KW-1185">Reference proteome</keyword>
<evidence type="ECO:0000259" key="1">
    <source>
        <dbReference type="Pfam" id="PF12728"/>
    </source>
</evidence>
<evidence type="ECO:0000313" key="2">
    <source>
        <dbReference type="EMBL" id="WIT12272.1"/>
    </source>
</evidence>
<dbReference type="KEGG" id="pais:PFX98_01320"/>
<dbReference type="InterPro" id="IPR041657">
    <property type="entry name" value="HTH_17"/>
</dbReference>
<evidence type="ECO:0000313" key="3">
    <source>
        <dbReference type="Proteomes" id="UP001177769"/>
    </source>
</evidence>